<accession>A0AAV1DGY1</accession>
<evidence type="ECO:0000313" key="3">
    <source>
        <dbReference type="Proteomes" id="UP001161247"/>
    </source>
</evidence>
<gene>
    <name evidence="2" type="ORF">OLC1_LOCUS14810</name>
</gene>
<feature type="domain" description="DUF632" evidence="1">
    <location>
        <begin position="147"/>
        <end position="350"/>
    </location>
</feature>
<dbReference type="AlphaFoldDB" id="A0AAV1DGY1"/>
<reference evidence="2" key="1">
    <citation type="submission" date="2023-03" db="EMBL/GenBank/DDBJ databases">
        <authorList>
            <person name="Julca I."/>
        </authorList>
    </citation>
    <scope>NUCLEOTIDE SEQUENCE</scope>
</reference>
<dbReference type="Gene3D" id="3.90.550.50">
    <property type="match status" value="1"/>
</dbReference>
<organism evidence="2 3">
    <name type="scientific">Oldenlandia corymbosa var. corymbosa</name>
    <dbReference type="NCBI Taxonomy" id="529605"/>
    <lineage>
        <taxon>Eukaryota</taxon>
        <taxon>Viridiplantae</taxon>
        <taxon>Streptophyta</taxon>
        <taxon>Embryophyta</taxon>
        <taxon>Tracheophyta</taxon>
        <taxon>Spermatophyta</taxon>
        <taxon>Magnoliopsida</taxon>
        <taxon>eudicotyledons</taxon>
        <taxon>Gunneridae</taxon>
        <taxon>Pentapetalae</taxon>
        <taxon>asterids</taxon>
        <taxon>lamiids</taxon>
        <taxon>Gentianales</taxon>
        <taxon>Rubiaceae</taxon>
        <taxon>Rubioideae</taxon>
        <taxon>Spermacoceae</taxon>
        <taxon>Hedyotis-Oldenlandia complex</taxon>
        <taxon>Oldenlandia</taxon>
    </lineage>
</organism>
<dbReference type="Proteomes" id="UP001161247">
    <property type="component" value="Chromosome 5"/>
</dbReference>
<evidence type="ECO:0000313" key="2">
    <source>
        <dbReference type="EMBL" id="CAI9106290.1"/>
    </source>
</evidence>
<dbReference type="InterPro" id="IPR006867">
    <property type="entry name" value="DUF632"/>
</dbReference>
<dbReference type="PANTHER" id="PTHR10811">
    <property type="entry name" value="FRINGE-RELATED"/>
    <property type="match status" value="1"/>
</dbReference>
<dbReference type="Pfam" id="PF04646">
    <property type="entry name" value="DUF604"/>
    <property type="match status" value="1"/>
</dbReference>
<dbReference type="InterPro" id="IPR006740">
    <property type="entry name" value="DUF604"/>
</dbReference>
<name>A0AAV1DGY1_OLDCO</name>
<protein>
    <submittedName>
        <fullName evidence="2">OLC1v1005416C1</fullName>
    </submittedName>
</protein>
<dbReference type="Pfam" id="PF04782">
    <property type="entry name" value="DUF632"/>
    <property type="match status" value="1"/>
</dbReference>
<sequence length="799" mass="91923">MQKNNEIYTAYARQEPRNLPSCSASGDHSAEFLAKIQGFSSLKRSFKEKPLVGVAMKGIQKLLGSSRALWSPIHWRPHHQVYHGEGITSKLGVLKRLVKKLTKKEDVGADADNNGEEWMDIYKNENPKPGFESFEMAALSTHGTRDLWEVVAEIRDEFVVATEYGKEVVLMLEVGKLPYRYSFLKGLLLRLLKSSSGIESPYNLSSTLEKLYVWEKNFYKAVKAEEKLRIINKKQCEQLTHLDKNGAEPNKIDAMRASIRNSDTKLKFCFKTITVITIRIDKLGDDEELQPQVAGLIHGLITMWKSMLGCHQKHFRAIMESEIRMLKADTGFQKDSNSRASRKLEAELRACDPNCTTSKLFNSLQKPNSLSSLLMFHYQKKLIEFPTNATHIVFGLQGSEKTFHFRKAYVESWWRPNKTRGYVYLDKNPTGDLLPWSTKSPAYRINDDLSKLIAEIRPRSTLMPRMVHGILELFREEHEGMRWLVMGDDDTMFFVDNLVDVLSKYDHKKYYYIGYPSEFVLSNHWFNFNQAFGGGGIILSYPLVKALVNDIDRCLRTYSNLSADLMTMACVADIGVNLTPHKGIHQNDLRGDYSGFLSSHPKELVLSLHHWDVLDPIFPTMNRYQSAQHLMKAGDVDQSRLFQQTICYHRQMNWTFSISWGYSAHIYEKIQARSWIMTPIETFRGWSGNRQQPKFMFNIRRPFGDPCEAPHVFFFESIEKMPNSNDIHTVYARQVPRHLPSCSASGNHSAEFVAKIHVFSSPKRRSQVDRAECCDIVRVEGTGKAEVRFRECKLDEIMA</sequence>
<keyword evidence="3" id="KW-1185">Reference proteome</keyword>
<proteinExistence type="predicted"/>
<dbReference type="EMBL" id="OX459122">
    <property type="protein sequence ID" value="CAI9106290.1"/>
    <property type="molecule type" value="Genomic_DNA"/>
</dbReference>
<evidence type="ECO:0000259" key="1">
    <source>
        <dbReference type="Pfam" id="PF04782"/>
    </source>
</evidence>